<sequence length="829" mass="92634">MAEGGDNSDFNTVVTKPVEFIDYNCDINNGFNEFLKSEKFDKLGFRYNVLSILGCQSSGKSSLLNSVFGLDFDVMNTKLGHSQTTKGLWGALVLPKDVDNGNATLVIDVEGTDSRERGEDRLTFEHRSALLCLAISDCVVVNLWYHSLGNLTGSNYGLLKTVVEANLELAEASENTLGSGDYKTVLCFCIRDWFPELAPLETVRQKVINEYMMGIWNDINKPEKFKDAKLEDIFRFELFGFNHALVHEGEFAADSKKFRNEWVTTISPKSYSRAVPSDGFFYYASNILQTVKDQSHLDIPNQREMLANFRCQEIKSAVLEELSPAVAEMLSAAQDGTLGDFQKRVTALANEAVEKYLELASRYDKVTSNKIGHDLVMALFQKVQPVFDASISQHCSELAMRATVMMNEKFALSGKERSLLVGGHKAADVWPKFADICEEIRAELFGSLSAQMSAYAISYSHSCGVTAESAFDSSTATDMFNVTFKNEVEVVRARHLQALRGQLADIVDSGFKVISETLLEQKLTSDKYWGDVNALIDRSYNTAMETMRGCYEGLVSSVQNNEFEYLTFIVLLETAKANLERTEARITDIIVERFEQFFQYQEFNGETIPRDWESVSAEDLKQTYAQCKKDALNIVAVLRDCRPPKLEVPKFDTSLLKPNHVLYQDLTSGVAGLKSAGSSLNDEMLVDTVKACKKRFHELFRTAQQIQNSSRNGMSWKNIPAPFWVLLLLCSWNELRSVLGVFFKVQILIPLLVLAFVIVQYCSHLVFGTSADAVMRPIKQNAQQAVMMVAKWAFNMATSAAAAAAAATANSRAQTVIPPDDNDEVKKDT</sequence>
<evidence type="ECO:0000256" key="6">
    <source>
        <dbReference type="ARBA" id="ARBA00023134"/>
    </source>
</evidence>
<comment type="subcellular location">
    <subcellularLocation>
        <location evidence="9">Endoplasmic reticulum membrane</location>
        <topology evidence="9">Multi-pass membrane protein</topology>
    </subcellularLocation>
</comment>
<evidence type="ECO:0000256" key="2">
    <source>
        <dbReference type="ARBA" id="ARBA00022741"/>
    </source>
</evidence>
<feature type="topological domain" description="Cytoplasmic" evidence="9">
    <location>
        <begin position="1"/>
        <end position="718"/>
    </location>
</feature>
<evidence type="ECO:0000256" key="4">
    <source>
        <dbReference type="ARBA" id="ARBA00022824"/>
    </source>
</evidence>
<evidence type="ECO:0000256" key="8">
    <source>
        <dbReference type="ARBA" id="ARBA00029381"/>
    </source>
</evidence>
<reference evidence="12" key="1">
    <citation type="submission" date="2019-12" db="EMBL/GenBank/DDBJ databases">
        <title>Genome sequence of Babesia ovis.</title>
        <authorList>
            <person name="Yamagishi J."/>
            <person name="Sevinc F."/>
            <person name="Xuan X."/>
        </authorList>
    </citation>
    <scope>NUCLEOTIDE SEQUENCE</scope>
    <source>
        <strain evidence="12">Selcuk</strain>
    </source>
</reference>
<dbReference type="CDD" id="cd01851">
    <property type="entry name" value="GBP"/>
    <property type="match status" value="1"/>
</dbReference>
<keyword evidence="2 9" id="KW-0547">Nucleotide-binding</keyword>
<organism evidence="12 13">
    <name type="scientific">Babesia ovis</name>
    <dbReference type="NCBI Taxonomy" id="5869"/>
    <lineage>
        <taxon>Eukaryota</taxon>
        <taxon>Sar</taxon>
        <taxon>Alveolata</taxon>
        <taxon>Apicomplexa</taxon>
        <taxon>Aconoidasida</taxon>
        <taxon>Piroplasmida</taxon>
        <taxon>Babesiidae</taxon>
        <taxon>Babesia</taxon>
    </lineage>
</organism>
<dbReference type="EC" id="3.6.5.-" evidence="9"/>
<evidence type="ECO:0000256" key="1">
    <source>
        <dbReference type="ARBA" id="ARBA00022692"/>
    </source>
</evidence>
<dbReference type="InterPro" id="IPR030386">
    <property type="entry name" value="G_GB1_RHD3_dom"/>
</dbReference>
<dbReference type="EMBL" id="BLIY01000016">
    <property type="protein sequence ID" value="GFE54437.1"/>
    <property type="molecule type" value="Genomic_DNA"/>
</dbReference>
<keyword evidence="3 9" id="KW-0378">Hydrolase</keyword>
<feature type="binding site" evidence="9">
    <location>
        <begin position="54"/>
        <end position="61"/>
    </location>
    <ligand>
        <name>GTP</name>
        <dbReference type="ChEBI" id="CHEBI:37565"/>
    </ligand>
</feature>
<comment type="caution">
    <text evidence="12">The sequence shown here is derived from an EMBL/GenBank/DDBJ whole genome shotgun (WGS) entry which is preliminary data.</text>
</comment>
<dbReference type="Proteomes" id="UP001057455">
    <property type="component" value="Unassembled WGS sequence"/>
</dbReference>
<dbReference type="PROSITE" id="PS51715">
    <property type="entry name" value="G_GB1_RHD3"/>
    <property type="match status" value="1"/>
</dbReference>
<comment type="function">
    <text evidence="9">Probable GTP-binding protein that may be involved in cell development.</text>
</comment>
<keyword evidence="7 9" id="KW-0472">Membrane</keyword>
<comment type="function">
    <text evidence="8">Probable GTP-binding protein involved in generating and maintaining the structure of the tubular endoplasmic reticulum network.</text>
</comment>
<keyword evidence="13" id="KW-1185">Reference proteome</keyword>
<protein>
    <recommendedName>
        <fullName evidence="9">Protein SEY1 homolog</fullName>
        <ecNumber evidence="9">3.6.5.-</ecNumber>
    </recommendedName>
</protein>
<feature type="topological domain" description="Cytoplasmic" evidence="9">
    <location>
        <begin position="764"/>
        <end position="829"/>
    </location>
</feature>
<evidence type="ECO:0000313" key="12">
    <source>
        <dbReference type="EMBL" id="GFE54437.1"/>
    </source>
</evidence>
<evidence type="ECO:0000256" key="7">
    <source>
        <dbReference type="ARBA" id="ARBA00023136"/>
    </source>
</evidence>
<dbReference type="PANTHER" id="PTHR45923">
    <property type="entry name" value="PROTEIN SEY1"/>
    <property type="match status" value="1"/>
</dbReference>
<dbReference type="GO" id="GO:0005789">
    <property type="term" value="C:endoplasmic reticulum membrane"/>
    <property type="evidence" value="ECO:0007669"/>
    <property type="project" value="UniProtKB-SubCell"/>
</dbReference>
<comment type="similarity">
    <text evidence="9">Belongs to the TRAFAC class dynamin-like GTPase superfamily. GB1/RHD3 GTPase family. RHD3 subfamily.</text>
</comment>
<dbReference type="GO" id="GO:0016320">
    <property type="term" value="P:endoplasmic reticulum membrane fusion"/>
    <property type="evidence" value="ECO:0007669"/>
    <property type="project" value="TreeGrafter"/>
</dbReference>
<dbReference type="GO" id="GO:0003924">
    <property type="term" value="F:GTPase activity"/>
    <property type="evidence" value="ECO:0007669"/>
    <property type="project" value="UniProtKB-UniRule"/>
</dbReference>
<dbReference type="HAMAP" id="MF_03109">
    <property type="entry name" value="Sey1"/>
    <property type="match status" value="1"/>
</dbReference>
<dbReference type="OrthoDB" id="1597724at2759"/>
<dbReference type="Pfam" id="PF20428">
    <property type="entry name" value="Sey1_3HB"/>
    <property type="match status" value="1"/>
</dbReference>
<dbReference type="InterPro" id="IPR027417">
    <property type="entry name" value="P-loop_NTPase"/>
</dbReference>
<keyword evidence="6 9" id="KW-0342">GTP-binding</keyword>
<keyword evidence="5 9" id="KW-1133">Transmembrane helix</keyword>
<name>A0A9W5TDG2_BABOV</name>
<dbReference type="SUPFAM" id="SSF52540">
    <property type="entry name" value="P-loop containing nucleoside triphosphate hydrolases"/>
    <property type="match status" value="1"/>
</dbReference>
<evidence type="ECO:0000313" key="13">
    <source>
        <dbReference type="Proteomes" id="UP001057455"/>
    </source>
</evidence>
<feature type="transmembrane region" description="Helical" evidence="10">
    <location>
        <begin position="747"/>
        <end position="767"/>
    </location>
</feature>
<evidence type="ECO:0000256" key="9">
    <source>
        <dbReference type="HAMAP-Rule" id="MF_03109"/>
    </source>
</evidence>
<feature type="topological domain" description="Lumenal" evidence="9">
    <location>
        <begin position="740"/>
        <end position="742"/>
    </location>
</feature>
<evidence type="ECO:0000256" key="3">
    <source>
        <dbReference type="ARBA" id="ARBA00022801"/>
    </source>
</evidence>
<evidence type="ECO:0000256" key="5">
    <source>
        <dbReference type="ARBA" id="ARBA00022989"/>
    </source>
</evidence>
<evidence type="ECO:0000256" key="10">
    <source>
        <dbReference type="SAM" id="Phobius"/>
    </source>
</evidence>
<gene>
    <name evidence="12" type="ORF">BaOVIS_018410</name>
</gene>
<dbReference type="Gene3D" id="3.40.50.300">
    <property type="entry name" value="P-loop containing nucleotide triphosphate hydrolases"/>
    <property type="match status" value="1"/>
</dbReference>
<dbReference type="GO" id="GO:0005525">
    <property type="term" value="F:GTP binding"/>
    <property type="evidence" value="ECO:0007669"/>
    <property type="project" value="UniProtKB-UniRule"/>
</dbReference>
<dbReference type="PANTHER" id="PTHR45923:SF2">
    <property type="entry name" value="PROTEIN SEY1"/>
    <property type="match status" value="1"/>
</dbReference>
<proteinExistence type="inferred from homology"/>
<dbReference type="InterPro" id="IPR008803">
    <property type="entry name" value="RHD3/Sey1"/>
</dbReference>
<accession>A0A9W5TDG2</accession>
<keyword evidence="1 9" id="KW-0812">Transmembrane</keyword>
<keyword evidence="4 9" id="KW-0256">Endoplasmic reticulum</keyword>
<dbReference type="AlphaFoldDB" id="A0A9W5TDG2"/>
<feature type="domain" description="GB1/RHD3-type G" evidence="11">
    <location>
        <begin position="44"/>
        <end position="284"/>
    </location>
</feature>
<evidence type="ECO:0000259" key="11">
    <source>
        <dbReference type="PROSITE" id="PS51715"/>
    </source>
</evidence>
<dbReference type="InterPro" id="IPR046758">
    <property type="entry name" value="Sey1/RHD3-like_3HB"/>
</dbReference>
<dbReference type="Pfam" id="PF05879">
    <property type="entry name" value="RHD3_GTPase"/>
    <property type="match status" value="1"/>
</dbReference>